<dbReference type="InterPro" id="IPR024909">
    <property type="entry name" value="Cys-tRNA/MSH_ligase"/>
</dbReference>
<dbReference type="Pfam" id="PF09190">
    <property type="entry name" value="DALR_2"/>
    <property type="match status" value="1"/>
</dbReference>
<reference evidence="14" key="2">
    <citation type="submission" date="2020-09" db="EMBL/GenBank/DDBJ databases">
        <authorList>
            <person name="Sun Q."/>
            <person name="Zhou Y."/>
        </authorList>
    </citation>
    <scope>NUCLEOTIDE SEQUENCE</scope>
    <source>
        <strain evidence="14">CGMCC 1.15519</strain>
    </source>
</reference>
<comment type="cofactor">
    <cofactor evidence="12">
        <name>Zn(2+)</name>
        <dbReference type="ChEBI" id="CHEBI:29105"/>
    </cofactor>
    <text evidence="12">Binds 1 zinc ion per subunit.</text>
</comment>
<keyword evidence="10 12" id="KW-0648">Protein biosynthesis</keyword>
<dbReference type="GO" id="GO:0005829">
    <property type="term" value="C:cytosol"/>
    <property type="evidence" value="ECO:0007669"/>
    <property type="project" value="TreeGrafter"/>
</dbReference>
<dbReference type="SMART" id="SM00840">
    <property type="entry name" value="DALR_2"/>
    <property type="match status" value="1"/>
</dbReference>
<dbReference type="GO" id="GO:0006423">
    <property type="term" value="P:cysteinyl-tRNA aminoacylation"/>
    <property type="evidence" value="ECO:0007669"/>
    <property type="project" value="UniProtKB-UniRule"/>
</dbReference>
<gene>
    <name evidence="12 14" type="primary">cysS</name>
    <name evidence="14" type="ORF">GCM10011529_24970</name>
</gene>
<keyword evidence="7 12" id="KW-0547">Nucleotide-binding</keyword>
<feature type="binding site" evidence="12">
    <location>
        <position position="236"/>
    </location>
    <ligand>
        <name>Zn(2+)</name>
        <dbReference type="ChEBI" id="CHEBI:29105"/>
    </ligand>
</feature>
<keyword evidence="11 12" id="KW-0030">Aminoacyl-tRNA synthetase</keyword>
<dbReference type="InterPro" id="IPR056411">
    <property type="entry name" value="CysS_C"/>
</dbReference>
<feature type="short sequence motif" description="'KMSKS' region" evidence="12">
    <location>
        <begin position="270"/>
        <end position="274"/>
    </location>
</feature>
<evidence type="ECO:0000256" key="8">
    <source>
        <dbReference type="ARBA" id="ARBA00022833"/>
    </source>
</evidence>
<sequence>MTIRLYNTLSRAKDVLAPGDPDRVTMYVCGPTVYGRAHIGNFRPAVVFDLLQRLLRHTYGADKVLYARNITDIDDKIIAGAAEEGVSIETITERYAGLYRADGAALGVQRPDFEPRATTSVPAMITMIDALVTRGSAYAAQGHVLFDVPAFAGYGALSRRPLDEMIAGARVEVAPYKRSPADFVLWKPSDADQPGWDSPWGRGRPGWHIECSAMIAEALGTTIDIHGGGQDLQFPHHENELAQSTCAHDGAPLARIWMHNGFLNMGSAAKMSKSLGNIVTVGELLAQGWHGEVLRLALLSAHYRQPLEWNDDLLADSKARLDRFYGLLRGQMVPDAAPDADFVAALCDDLNTPQALAVLARLGNARDLGGLLASGRLLGLLGETPEDWFKAQAGGSGDDAAIEAMIAARTAARAARDFAESDRIRDALTAAGVVLEDGAAGTSWRRA</sequence>
<dbReference type="Gene3D" id="3.40.50.620">
    <property type="entry name" value="HUPs"/>
    <property type="match status" value="1"/>
</dbReference>
<dbReference type="EC" id="6.1.1.16" evidence="12"/>
<comment type="catalytic activity">
    <reaction evidence="12">
        <text>tRNA(Cys) + L-cysteine + ATP = L-cysteinyl-tRNA(Cys) + AMP + diphosphate</text>
        <dbReference type="Rhea" id="RHEA:17773"/>
        <dbReference type="Rhea" id="RHEA-COMP:9661"/>
        <dbReference type="Rhea" id="RHEA-COMP:9679"/>
        <dbReference type="ChEBI" id="CHEBI:30616"/>
        <dbReference type="ChEBI" id="CHEBI:33019"/>
        <dbReference type="ChEBI" id="CHEBI:35235"/>
        <dbReference type="ChEBI" id="CHEBI:78442"/>
        <dbReference type="ChEBI" id="CHEBI:78517"/>
        <dbReference type="ChEBI" id="CHEBI:456215"/>
        <dbReference type="EC" id="6.1.1.16"/>
    </reaction>
</comment>
<feature type="binding site" evidence="12">
    <location>
        <position position="273"/>
    </location>
    <ligand>
        <name>ATP</name>
        <dbReference type="ChEBI" id="CHEBI:30616"/>
    </ligand>
</feature>
<evidence type="ECO:0000256" key="3">
    <source>
        <dbReference type="ARBA" id="ARBA00011245"/>
    </source>
</evidence>
<dbReference type="Pfam" id="PF01406">
    <property type="entry name" value="tRNA-synt_1e"/>
    <property type="match status" value="1"/>
</dbReference>
<name>A0A916ZX16_9SPHN</name>
<dbReference type="Gene3D" id="1.20.120.1910">
    <property type="entry name" value="Cysteine-tRNA ligase, C-terminal anti-codon recognition domain"/>
    <property type="match status" value="1"/>
</dbReference>
<dbReference type="InterPro" id="IPR032678">
    <property type="entry name" value="tRNA-synt_1_cat_dom"/>
</dbReference>
<evidence type="ECO:0000256" key="7">
    <source>
        <dbReference type="ARBA" id="ARBA00022741"/>
    </source>
</evidence>
<comment type="subcellular location">
    <subcellularLocation>
        <location evidence="1 12">Cytoplasm</location>
    </subcellularLocation>
</comment>
<accession>A0A916ZX16</accession>
<evidence type="ECO:0000256" key="11">
    <source>
        <dbReference type="ARBA" id="ARBA00023146"/>
    </source>
</evidence>
<feature type="short sequence motif" description="'HIGH' region" evidence="12">
    <location>
        <begin position="31"/>
        <end position="41"/>
    </location>
</feature>
<evidence type="ECO:0000313" key="15">
    <source>
        <dbReference type="Proteomes" id="UP000635071"/>
    </source>
</evidence>
<evidence type="ECO:0000256" key="5">
    <source>
        <dbReference type="ARBA" id="ARBA00022598"/>
    </source>
</evidence>
<organism evidence="14 15">
    <name type="scientific">Sandarakinorhabdus glacialis</name>
    <dbReference type="NCBI Taxonomy" id="1614636"/>
    <lineage>
        <taxon>Bacteria</taxon>
        <taxon>Pseudomonadati</taxon>
        <taxon>Pseudomonadota</taxon>
        <taxon>Alphaproteobacteria</taxon>
        <taxon>Sphingomonadales</taxon>
        <taxon>Sphingosinicellaceae</taxon>
        <taxon>Sandarakinorhabdus</taxon>
    </lineage>
</organism>
<dbReference type="InterPro" id="IPR014729">
    <property type="entry name" value="Rossmann-like_a/b/a_fold"/>
</dbReference>
<dbReference type="SUPFAM" id="SSF52374">
    <property type="entry name" value="Nucleotidylyl transferase"/>
    <property type="match status" value="1"/>
</dbReference>
<keyword evidence="15" id="KW-1185">Reference proteome</keyword>
<dbReference type="CDD" id="cd00672">
    <property type="entry name" value="CysRS_core"/>
    <property type="match status" value="1"/>
</dbReference>
<keyword evidence="6 12" id="KW-0479">Metal-binding</keyword>
<comment type="subunit">
    <text evidence="3 12">Monomer.</text>
</comment>
<comment type="similarity">
    <text evidence="2 12">Belongs to the class-I aminoacyl-tRNA synthetase family.</text>
</comment>
<dbReference type="EMBL" id="BMJM01000009">
    <property type="protein sequence ID" value="GGE17486.1"/>
    <property type="molecule type" value="Genomic_DNA"/>
</dbReference>
<dbReference type="AlphaFoldDB" id="A0A916ZX16"/>
<dbReference type="GO" id="GO:0005524">
    <property type="term" value="F:ATP binding"/>
    <property type="evidence" value="ECO:0007669"/>
    <property type="project" value="UniProtKB-UniRule"/>
</dbReference>
<feature type="binding site" evidence="12">
    <location>
        <position position="211"/>
    </location>
    <ligand>
        <name>Zn(2+)</name>
        <dbReference type="ChEBI" id="CHEBI:29105"/>
    </ligand>
</feature>
<dbReference type="SUPFAM" id="SSF47323">
    <property type="entry name" value="Anticodon-binding domain of a subclass of class I aminoacyl-tRNA synthetases"/>
    <property type="match status" value="1"/>
</dbReference>
<dbReference type="GO" id="GO:0008270">
    <property type="term" value="F:zinc ion binding"/>
    <property type="evidence" value="ECO:0007669"/>
    <property type="project" value="UniProtKB-UniRule"/>
</dbReference>
<feature type="binding site" evidence="12">
    <location>
        <position position="29"/>
    </location>
    <ligand>
        <name>Zn(2+)</name>
        <dbReference type="ChEBI" id="CHEBI:29105"/>
    </ligand>
</feature>
<proteinExistence type="inferred from homology"/>
<evidence type="ECO:0000259" key="13">
    <source>
        <dbReference type="SMART" id="SM00840"/>
    </source>
</evidence>
<dbReference type="NCBIfam" id="TIGR00435">
    <property type="entry name" value="cysS"/>
    <property type="match status" value="1"/>
</dbReference>
<feature type="binding site" evidence="12">
    <location>
        <position position="240"/>
    </location>
    <ligand>
        <name>Zn(2+)</name>
        <dbReference type="ChEBI" id="CHEBI:29105"/>
    </ligand>
</feature>
<evidence type="ECO:0000313" key="14">
    <source>
        <dbReference type="EMBL" id="GGE17486.1"/>
    </source>
</evidence>
<evidence type="ECO:0000256" key="1">
    <source>
        <dbReference type="ARBA" id="ARBA00004496"/>
    </source>
</evidence>
<dbReference type="PANTHER" id="PTHR10890:SF3">
    <property type="entry name" value="CYSTEINE--TRNA LIGASE, CYTOPLASMIC"/>
    <property type="match status" value="1"/>
</dbReference>
<dbReference type="PANTHER" id="PTHR10890">
    <property type="entry name" value="CYSTEINYL-TRNA SYNTHETASE"/>
    <property type="match status" value="1"/>
</dbReference>
<dbReference type="Pfam" id="PF23493">
    <property type="entry name" value="CysS_C"/>
    <property type="match status" value="1"/>
</dbReference>
<evidence type="ECO:0000256" key="6">
    <source>
        <dbReference type="ARBA" id="ARBA00022723"/>
    </source>
</evidence>
<reference evidence="14" key="1">
    <citation type="journal article" date="2014" name="Int. J. Syst. Evol. Microbiol.">
        <title>Complete genome sequence of Corynebacterium casei LMG S-19264T (=DSM 44701T), isolated from a smear-ripened cheese.</title>
        <authorList>
            <consortium name="US DOE Joint Genome Institute (JGI-PGF)"/>
            <person name="Walter F."/>
            <person name="Albersmeier A."/>
            <person name="Kalinowski J."/>
            <person name="Ruckert C."/>
        </authorList>
    </citation>
    <scope>NUCLEOTIDE SEQUENCE</scope>
    <source>
        <strain evidence="14">CGMCC 1.15519</strain>
    </source>
</reference>
<evidence type="ECO:0000256" key="9">
    <source>
        <dbReference type="ARBA" id="ARBA00022840"/>
    </source>
</evidence>
<evidence type="ECO:0000256" key="2">
    <source>
        <dbReference type="ARBA" id="ARBA00005594"/>
    </source>
</evidence>
<keyword evidence="8 12" id="KW-0862">Zinc</keyword>
<dbReference type="RefSeq" id="WP_188763294.1">
    <property type="nucleotide sequence ID" value="NZ_BMJM01000009.1"/>
</dbReference>
<dbReference type="HAMAP" id="MF_00041">
    <property type="entry name" value="Cys_tRNA_synth"/>
    <property type="match status" value="1"/>
</dbReference>
<dbReference type="InterPro" id="IPR015273">
    <property type="entry name" value="Cys-tRNA-synt_Ia_DALR"/>
</dbReference>
<dbReference type="InterPro" id="IPR009080">
    <property type="entry name" value="tRNAsynth_Ia_anticodon-bd"/>
</dbReference>
<dbReference type="InterPro" id="IPR015803">
    <property type="entry name" value="Cys-tRNA-ligase"/>
</dbReference>
<evidence type="ECO:0000256" key="12">
    <source>
        <dbReference type="HAMAP-Rule" id="MF_00041"/>
    </source>
</evidence>
<keyword evidence="4 12" id="KW-0963">Cytoplasm</keyword>
<protein>
    <recommendedName>
        <fullName evidence="12">Cysteine--tRNA ligase</fullName>
        <ecNumber evidence="12">6.1.1.16</ecNumber>
    </recommendedName>
    <alternativeName>
        <fullName evidence="12">Cysteinyl-tRNA synthetase</fullName>
        <shortName evidence="12">CysRS</shortName>
    </alternativeName>
</protein>
<dbReference type="GO" id="GO:0004817">
    <property type="term" value="F:cysteine-tRNA ligase activity"/>
    <property type="evidence" value="ECO:0007669"/>
    <property type="project" value="UniProtKB-UniRule"/>
</dbReference>
<comment type="caution">
    <text evidence="14">The sequence shown here is derived from an EMBL/GenBank/DDBJ whole genome shotgun (WGS) entry which is preliminary data.</text>
</comment>
<feature type="domain" description="Cysteinyl-tRNA synthetase class Ia DALR" evidence="13">
    <location>
        <begin position="341"/>
        <end position="389"/>
    </location>
</feature>
<keyword evidence="9 12" id="KW-0067">ATP-binding</keyword>
<keyword evidence="5 12" id="KW-0436">Ligase</keyword>
<dbReference type="PRINTS" id="PR00983">
    <property type="entry name" value="TRNASYNTHCYS"/>
</dbReference>
<evidence type="ECO:0000256" key="10">
    <source>
        <dbReference type="ARBA" id="ARBA00022917"/>
    </source>
</evidence>
<evidence type="ECO:0000256" key="4">
    <source>
        <dbReference type="ARBA" id="ARBA00022490"/>
    </source>
</evidence>
<dbReference type="Proteomes" id="UP000635071">
    <property type="component" value="Unassembled WGS sequence"/>
</dbReference>